<evidence type="ECO:0000256" key="6">
    <source>
        <dbReference type="ARBA" id="ARBA00023136"/>
    </source>
</evidence>
<dbReference type="PATRIC" id="fig|512763.3.peg.1316"/>
<evidence type="ECO:0000256" key="7">
    <source>
        <dbReference type="SAM" id="Phobius"/>
    </source>
</evidence>
<dbReference type="Pfam" id="PF04239">
    <property type="entry name" value="DUF421"/>
    <property type="match status" value="1"/>
</dbReference>
<keyword evidence="5 7" id="KW-1133">Transmembrane helix</keyword>
<dbReference type="AlphaFoldDB" id="A0A0P0CAN4"/>
<sequence>MESIILRALIVYVLVFIILRMAGKRTLGEMTAFDLVLLLIISEAVQNALVDDDKSITGSMLVILTLVFADILMSLATNKFRFLDSVVNGIPLIILENGKPLLDRMKKARLQEDDILEAARKSQGLENMAQIKYAVLEKDGSISIIPFHLNEQGIKPDVVQNSK</sequence>
<dbReference type="EMBL" id="CP012643">
    <property type="protein sequence ID" value="ALI98597.1"/>
    <property type="molecule type" value="Genomic_DNA"/>
</dbReference>
<keyword evidence="6 7" id="KW-0472">Membrane</keyword>
<protein>
    <recommendedName>
        <fullName evidence="8">YetF C-terminal domain-containing protein</fullName>
    </recommendedName>
</protein>
<dbReference type="PANTHER" id="PTHR34582:SF6">
    <property type="entry name" value="UPF0702 TRANSMEMBRANE PROTEIN YCAP"/>
    <property type="match status" value="1"/>
</dbReference>
<organism evidence="9 10">
    <name type="scientific">Rufibacter tibetensis</name>
    <dbReference type="NCBI Taxonomy" id="512763"/>
    <lineage>
        <taxon>Bacteria</taxon>
        <taxon>Pseudomonadati</taxon>
        <taxon>Bacteroidota</taxon>
        <taxon>Cytophagia</taxon>
        <taxon>Cytophagales</taxon>
        <taxon>Hymenobacteraceae</taxon>
        <taxon>Rufibacter</taxon>
    </lineage>
</organism>
<evidence type="ECO:0000313" key="9">
    <source>
        <dbReference type="EMBL" id="ALI98597.1"/>
    </source>
</evidence>
<dbReference type="Gene3D" id="3.30.240.20">
    <property type="entry name" value="bsu07140 like domains"/>
    <property type="match status" value="1"/>
</dbReference>
<evidence type="ECO:0000256" key="1">
    <source>
        <dbReference type="ARBA" id="ARBA00004651"/>
    </source>
</evidence>
<dbReference type="RefSeq" id="WP_062542990.1">
    <property type="nucleotide sequence ID" value="NZ_CP012643.1"/>
</dbReference>
<comment type="subcellular location">
    <subcellularLocation>
        <location evidence="1">Cell membrane</location>
        <topology evidence="1">Multi-pass membrane protein</topology>
    </subcellularLocation>
</comment>
<dbReference type="KEGG" id="rti:DC20_05950"/>
<evidence type="ECO:0000256" key="4">
    <source>
        <dbReference type="ARBA" id="ARBA00022692"/>
    </source>
</evidence>
<dbReference type="OrthoDB" id="9778331at2"/>
<evidence type="ECO:0000313" key="10">
    <source>
        <dbReference type="Proteomes" id="UP000061382"/>
    </source>
</evidence>
<keyword evidence="10" id="KW-1185">Reference proteome</keyword>
<dbReference type="GO" id="GO:0005886">
    <property type="term" value="C:plasma membrane"/>
    <property type="evidence" value="ECO:0007669"/>
    <property type="project" value="UniProtKB-SubCell"/>
</dbReference>
<evidence type="ECO:0000256" key="2">
    <source>
        <dbReference type="ARBA" id="ARBA00006448"/>
    </source>
</evidence>
<dbReference type="PANTHER" id="PTHR34582">
    <property type="entry name" value="UPF0702 TRANSMEMBRANE PROTEIN YCAP"/>
    <property type="match status" value="1"/>
</dbReference>
<dbReference type="InterPro" id="IPR007353">
    <property type="entry name" value="DUF421"/>
</dbReference>
<dbReference type="Proteomes" id="UP000061382">
    <property type="component" value="Chromosome"/>
</dbReference>
<keyword evidence="3" id="KW-1003">Cell membrane</keyword>
<name>A0A0P0CAN4_9BACT</name>
<gene>
    <name evidence="9" type="ORF">DC20_05950</name>
</gene>
<comment type="similarity">
    <text evidence="2">Belongs to the UPF0702 family.</text>
</comment>
<feature type="transmembrane region" description="Helical" evidence="7">
    <location>
        <begin position="6"/>
        <end position="23"/>
    </location>
</feature>
<feature type="domain" description="YetF C-terminal" evidence="8">
    <location>
        <begin position="79"/>
        <end position="159"/>
    </location>
</feature>
<dbReference type="InterPro" id="IPR023090">
    <property type="entry name" value="UPF0702_alpha/beta_dom_sf"/>
</dbReference>
<keyword evidence="4 7" id="KW-0812">Transmembrane</keyword>
<reference evidence="9 10" key="1">
    <citation type="submission" date="2015-08" db="EMBL/GenBank/DDBJ databases">
        <title>Complete genome sequence of Rufibacter tibetensis strain 1351t, a radiation-resistant bacterium from tibet plateau.</title>
        <authorList>
            <person name="Dai J."/>
        </authorList>
    </citation>
    <scope>NUCLEOTIDE SEQUENCE [LARGE SCALE GENOMIC DNA]</scope>
    <source>
        <strain evidence="9 10">1351</strain>
    </source>
</reference>
<accession>A0A0P0CAN4</accession>
<feature type="transmembrane region" description="Helical" evidence="7">
    <location>
        <begin position="56"/>
        <end position="76"/>
    </location>
</feature>
<evidence type="ECO:0000256" key="5">
    <source>
        <dbReference type="ARBA" id="ARBA00022989"/>
    </source>
</evidence>
<evidence type="ECO:0000256" key="3">
    <source>
        <dbReference type="ARBA" id="ARBA00022475"/>
    </source>
</evidence>
<dbReference type="STRING" id="512763.DC20_05950"/>
<proteinExistence type="inferred from homology"/>
<evidence type="ECO:0000259" key="8">
    <source>
        <dbReference type="Pfam" id="PF04239"/>
    </source>
</evidence>